<name>A0A1G8LWJ2_9BURK</name>
<dbReference type="AlphaFoldDB" id="A0A1G8LWJ2"/>
<dbReference type="EMBL" id="FNCJ01000027">
    <property type="protein sequence ID" value="SDI60015.1"/>
    <property type="molecule type" value="Genomic_DNA"/>
</dbReference>
<reference evidence="2 3" key="1">
    <citation type="submission" date="2016-10" db="EMBL/GenBank/DDBJ databases">
        <authorList>
            <person name="de Groot N.N."/>
        </authorList>
    </citation>
    <scope>NUCLEOTIDE SEQUENCE [LARGE SCALE GENOMIC DNA]</scope>
    <source>
        <strain evidence="2 3">LMG 2247</strain>
    </source>
</reference>
<dbReference type="EMBL" id="FNCJ01000017">
    <property type="protein sequence ID" value="SDI12693.1"/>
    <property type="molecule type" value="Genomic_DNA"/>
</dbReference>
<evidence type="ECO:0000313" key="1">
    <source>
        <dbReference type="EMBL" id="SDI12693.1"/>
    </source>
</evidence>
<accession>A0A1G8LWJ2</accession>
<evidence type="ECO:0000313" key="2">
    <source>
        <dbReference type="EMBL" id="SDI60015.1"/>
    </source>
</evidence>
<sequence>MASDTLFFRISFGEAAASDLAQMGVTDIDSCELSYEVVEEAVRHLCHEWVPVQKEAEYLVEDAAR</sequence>
<evidence type="ECO:0000313" key="3">
    <source>
        <dbReference type="Proteomes" id="UP000199706"/>
    </source>
</evidence>
<gene>
    <name evidence="1" type="ORF">SAMN05216466_117152</name>
    <name evidence="2" type="ORF">SAMN05216466_12761</name>
</gene>
<proteinExistence type="predicted"/>
<dbReference type="Proteomes" id="UP000199706">
    <property type="component" value="Unassembled WGS sequence"/>
</dbReference>
<organism evidence="2 3">
    <name type="scientific">Paraburkholderia phenazinium</name>
    <dbReference type="NCBI Taxonomy" id="60549"/>
    <lineage>
        <taxon>Bacteria</taxon>
        <taxon>Pseudomonadati</taxon>
        <taxon>Pseudomonadota</taxon>
        <taxon>Betaproteobacteria</taxon>
        <taxon>Burkholderiales</taxon>
        <taxon>Burkholderiaceae</taxon>
        <taxon>Paraburkholderia</taxon>
    </lineage>
</organism>
<protein>
    <submittedName>
        <fullName evidence="2">Uncharacterized protein</fullName>
    </submittedName>
</protein>